<feature type="domain" description="Carboxylesterase type B" evidence="4">
    <location>
        <begin position="1"/>
        <end position="77"/>
    </location>
</feature>
<dbReference type="PANTHER" id="PTHR43918">
    <property type="entry name" value="ACETYLCHOLINESTERASE"/>
    <property type="match status" value="1"/>
</dbReference>
<reference evidence="5" key="1">
    <citation type="submission" date="2023-01" db="EMBL/GenBank/DDBJ databases">
        <title>Genome assembly of the deep-sea coral Lophelia pertusa.</title>
        <authorList>
            <person name="Herrera S."/>
            <person name="Cordes E."/>
        </authorList>
    </citation>
    <scope>NUCLEOTIDE SEQUENCE</scope>
    <source>
        <strain evidence="5">USNM1676648</strain>
        <tissue evidence="5">Polyp</tissue>
    </source>
</reference>
<dbReference type="GO" id="GO:0003990">
    <property type="term" value="F:acetylcholinesterase activity"/>
    <property type="evidence" value="ECO:0007669"/>
    <property type="project" value="TreeGrafter"/>
</dbReference>
<dbReference type="AlphaFoldDB" id="A0A9W9ZMP6"/>
<name>A0A9W9ZMP6_9CNID</name>
<proteinExistence type="inferred from homology"/>
<dbReference type="InterPro" id="IPR002018">
    <property type="entry name" value="CarbesteraseB"/>
</dbReference>
<dbReference type="GO" id="GO:0006581">
    <property type="term" value="P:acetylcholine catabolic process"/>
    <property type="evidence" value="ECO:0007669"/>
    <property type="project" value="TreeGrafter"/>
</dbReference>
<dbReference type="GO" id="GO:0019695">
    <property type="term" value="P:choline metabolic process"/>
    <property type="evidence" value="ECO:0007669"/>
    <property type="project" value="TreeGrafter"/>
</dbReference>
<sequence>MSVGLLLLSPLSKDLFHQAIAESGVDLRPSATQPVSYGLRFAKELAQKLDCTTSDHEAMVGCIRKKEGRDIQNAADTISFQHAPVYLYEFAHRSVKASIYPEWMGVPHFENVLYDFGIPLFPTLSSNYDAADRNVSLFIMAVYAKLRQDRRSNTTARSQRCYVGEVQLESQSLPAS</sequence>
<dbReference type="GO" id="GO:0005615">
    <property type="term" value="C:extracellular space"/>
    <property type="evidence" value="ECO:0007669"/>
    <property type="project" value="TreeGrafter"/>
</dbReference>
<organism evidence="5 6">
    <name type="scientific">Desmophyllum pertusum</name>
    <dbReference type="NCBI Taxonomy" id="174260"/>
    <lineage>
        <taxon>Eukaryota</taxon>
        <taxon>Metazoa</taxon>
        <taxon>Cnidaria</taxon>
        <taxon>Anthozoa</taxon>
        <taxon>Hexacorallia</taxon>
        <taxon>Scleractinia</taxon>
        <taxon>Caryophylliina</taxon>
        <taxon>Caryophylliidae</taxon>
        <taxon>Desmophyllum</taxon>
    </lineage>
</organism>
<dbReference type="PANTHER" id="PTHR43918:SF4">
    <property type="entry name" value="CARBOXYLIC ESTER HYDROLASE"/>
    <property type="match status" value="1"/>
</dbReference>
<keyword evidence="3" id="KW-0378">Hydrolase</keyword>
<evidence type="ECO:0000256" key="2">
    <source>
        <dbReference type="ARBA" id="ARBA00022487"/>
    </source>
</evidence>
<dbReference type="InterPro" id="IPR029058">
    <property type="entry name" value="AB_hydrolase_fold"/>
</dbReference>
<dbReference type="OrthoDB" id="408631at2759"/>
<dbReference type="Proteomes" id="UP001163046">
    <property type="component" value="Unassembled WGS sequence"/>
</dbReference>
<evidence type="ECO:0000256" key="1">
    <source>
        <dbReference type="ARBA" id="ARBA00005964"/>
    </source>
</evidence>
<comment type="similarity">
    <text evidence="1">Belongs to the type-B carboxylesterase/lipase family.</text>
</comment>
<dbReference type="SUPFAM" id="SSF53474">
    <property type="entry name" value="alpha/beta-Hydrolases"/>
    <property type="match status" value="1"/>
</dbReference>
<evidence type="ECO:0000259" key="4">
    <source>
        <dbReference type="Pfam" id="PF00135"/>
    </source>
</evidence>
<evidence type="ECO:0000313" key="5">
    <source>
        <dbReference type="EMBL" id="KAJ7384145.1"/>
    </source>
</evidence>
<evidence type="ECO:0000313" key="6">
    <source>
        <dbReference type="Proteomes" id="UP001163046"/>
    </source>
</evidence>
<accession>A0A9W9ZMP6</accession>
<comment type="caution">
    <text evidence="5">The sequence shown here is derived from an EMBL/GenBank/DDBJ whole genome shotgun (WGS) entry which is preliminary data.</text>
</comment>
<dbReference type="InterPro" id="IPR050654">
    <property type="entry name" value="AChE-related_enzymes"/>
</dbReference>
<evidence type="ECO:0000256" key="3">
    <source>
        <dbReference type="ARBA" id="ARBA00022801"/>
    </source>
</evidence>
<protein>
    <recommendedName>
        <fullName evidence="4">Carboxylesterase type B domain-containing protein</fullName>
    </recommendedName>
</protein>
<dbReference type="EMBL" id="MU825890">
    <property type="protein sequence ID" value="KAJ7384145.1"/>
    <property type="molecule type" value="Genomic_DNA"/>
</dbReference>
<gene>
    <name evidence="5" type="ORF">OS493_023473</name>
</gene>
<keyword evidence="2" id="KW-0719">Serine esterase</keyword>
<dbReference type="Gene3D" id="3.40.50.1820">
    <property type="entry name" value="alpha/beta hydrolase"/>
    <property type="match status" value="2"/>
</dbReference>
<dbReference type="Pfam" id="PF00135">
    <property type="entry name" value="COesterase"/>
    <property type="match status" value="1"/>
</dbReference>
<keyword evidence="6" id="KW-1185">Reference proteome</keyword>
<dbReference type="GO" id="GO:0005886">
    <property type="term" value="C:plasma membrane"/>
    <property type="evidence" value="ECO:0007669"/>
    <property type="project" value="TreeGrafter"/>
</dbReference>